<evidence type="ECO:0008006" key="4">
    <source>
        <dbReference type="Google" id="ProtNLM"/>
    </source>
</evidence>
<dbReference type="SUPFAM" id="SSF52540">
    <property type="entry name" value="P-loop containing nucleoside triphosphate hydrolases"/>
    <property type="match status" value="1"/>
</dbReference>
<name>A0A1H8W8P6_9BRAD</name>
<keyword evidence="1" id="KW-0175">Coiled coil</keyword>
<sequence length="660" mass="73536">MHFQILKLILWSKAGHPPRVVKFEPGMVNVISGASKTGKSAVIPIIDYCLASGKCSIPVGTIRKACSWFGVIVETMEGQKLLARREPGDARQTGDMFVLEGDTVELPAEAPTKNTTTDSVKRLLDRLAGLSQLGLNPDAEIARVGFRDLMAFTFQPQYIIANPMVLYFNADTTEHREKLKAIFPYVVGALTPEMLAARWEIERLTRDLRRKEAALQASKTAVRAWQTETQAWVRNAIEFGLLPVDTVIPTEWNEVVDLLRRATSTNTRAAFATLGSIEPSMQQLHVLRQAESDAAANLADQRQRLNEIQRLLSTSETFGSAIRIQRDRLNIAGWLRARADDAGDPVVVLGEGGRDKLDALTEALAGIEVQLRTQPSLSDAFDKDRLRLRGEVEAATARLAAVRQEISLLEQRSEEVREATYRQDRIERFIGRLEQALVSFDRSEEGSDLVEEVARLNTAIEELRRVYSEGQVARKTKNALRQIETFAATIIPTLDAEWPDAPIQLVVNDLTIKVIHAEREDYLWEIGSGANWLAYHVAVTLALHRFFAGEVNHPVPGLLIYDQPSQVYFPRGFDVADTVSPLGRSRDEDIAAVRKVFEAMGREIVRAKGQLQAIVLDHAGEDVWGDIEGVTLVHHWRGAEKLVPTEWLVDNEGEPDGVGV</sequence>
<dbReference type="Pfam" id="PF12532">
    <property type="entry name" value="DUF3732"/>
    <property type="match status" value="1"/>
</dbReference>
<organism evidence="2 3">
    <name type="scientific">Rhodopseudomonas pseudopalustris</name>
    <dbReference type="NCBI Taxonomy" id="1513892"/>
    <lineage>
        <taxon>Bacteria</taxon>
        <taxon>Pseudomonadati</taxon>
        <taxon>Pseudomonadota</taxon>
        <taxon>Alphaproteobacteria</taxon>
        <taxon>Hyphomicrobiales</taxon>
        <taxon>Nitrobacteraceae</taxon>
        <taxon>Rhodopseudomonas</taxon>
    </lineage>
</organism>
<feature type="coiled-coil region" evidence="1">
    <location>
        <begin position="385"/>
        <end position="419"/>
    </location>
</feature>
<protein>
    <recommendedName>
        <fullName evidence="4">DUF3732 domain-containing protein</fullName>
    </recommendedName>
</protein>
<dbReference type="Proteomes" id="UP000199615">
    <property type="component" value="Unassembled WGS sequence"/>
</dbReference>
<keyword evidence="3" id="KW-1185">Reference proteome</keyword>
<evidence type="ECO:0000313" key="3">
    <source>
        <dbReference type="Proteomes" id="UP000199615"/>
    </source>
</evidence>
<feature type="coiled-coil region" evidence="1">
    <location>
        <begin position="194"/>
        <end position="221"/>
    </location>
</feature>
<dbReference type="RefSeq" id="WP_092685821.1">
    <property type="nucleotide sequence ID" value="NZ_FODT01000011.1"/>
</dbReference>
<proteinExistence type="predicted"/>
<accession>A0A1H8W8P6</accession>
<evidence type="ECO:0000313" key="2">
    <source>
        <dbReference type="EMBL" id="SEP23989.1"/>
    </source>
</evidence>
<dbReference type="Gene3D" id="3.40.50.300">
    <property type="entry name" value="P-loop containing nucleotide triphosphate hydrolases"/>
    <property type="match status" value="1"/>
</dbReference>
<dbReference type="InterPro" id="IPR027417">
    <property type="entry name" value="P-loop_NTPase"/>
</dbReference>
<evidence type="ECO:0000256" key="1">
    <source>
        <dbReference type="SAM" id="Coils"/>
    </source>
</evidence>
<gene>
    <name evidence="2" type="ORF">SAMN05444123_111102</name>
</gene>
<dbReference type="OrthoDB" id="103556at2"/>
<dbReference type="InterPro" id="IPR022205">
    <property type="entry name" value="DUF3732"/>
</dbReference>
<reference evidence="3" key="1">
    <citation type="submission" date="2016-10" db="EMBL/GenBank/DDBJ databases">
        <authorList>
            <person name="Varghese N."/>
            <person name="Submissions S."/>
        </authorList>
    </citation>
    <scope>NUCLEOTIDE SEQUENCE [LARGE SCALE GENOMIC DNA]</scope>
    <source>
        <strain evidence="3">DSM 123</strain>
    </source>
</reference>
<dbReference type="EMBL" id="FODT01000011">
    <property type="protein sequence ID" value="SEP23989.1"/>
    <property type="molecule type" value="Genomic_DNA"/>
</dbReference>
<dbReference type="AlphaFoldDB" id="A0A1H8W8P6"/>